<reference evidence="1" key="2">
    <citation type="submission" date="2023-01" db="EMBL/GenBank/DDBJ databases">
        <title>Gilvimarinus xylanilyticus HB14 isolated from Caulerpa lentillifera aquaculture base in Hainan, China.</title>
        <authorList>
            <person name="Zhang Y.-J."/>
        </authorList>
    </citation>
    <scope>NUCLEOTIDE SEQUENCE</scope>
    <source>
        <strain evidence="1">HB14</strain>
    </source>
</reference>
<evidence type="ECO:0000313" key="2">
    <source>
        <dbReference type="Proteomes" id="UP001139319"/>
    </source>
</evidence>
<dbReference type="InterPro" id="IPR052551">
    <property type="entry name" value="UV-DNA_repair_photolyase"/>
</dbReference>
<dbReference type="InterPro" id="IPR007357">
    <property type="entry name" value="PhrB-like"/>
</dbReference>
<dbReference type="InterPro" id="IPR036134">
    <property type="entry name" value="Crypto/Photolyase_FAD-like_sf"/>
</dbReference>
<keyword evidence="2" id="KW-1185">Reference proteome</keyword>
<comment type="caution">
    <text evidence="1">The sequence shown here is derived from an EMBL/GenBank/DDBJ whole genome shotgun (WGS) entry which is preliminary data.</text>
</comment>
<reference evidence="1" key="1">
    <citation type="submission" date="2022-05" db="EMBL/GenBank/DDBJ databases">
        <authorList>
            <person name="Sun H.-N."/>
        </authorList>
    </citation>
    <scope>NUCLEOTIDE SEQUENCE</scope>
    <source>
        <strain evidence="1">HB14</strain>
    </source>
</reference>
<proteinExistence type="predicted"/>
<dbReference type="PANTHER" id="PTHR38657:SF1">
    <property type="entry name" value="SLR1343 PROTEIN"/>
    <property type="match status" value="1"/>
</dbReference>
<dbReference type="RefSeq" id="WP_253966729.1">
    <property type="nucleotide sequence ID" value="NZ_JAMFTH010000001.1"/>
</dbReference>
<dbReference type="Pfam" id="PF04244">
    <property type="entry name" value="DPRP"/>
    <property type="match status" value="1"/>
</dbReference>
<dbReference type="Gene3D" id="1.25.40.80">
    <property type="match status" value="1"/>
</dbReference>
<dbReference type="PANTHER" id="PTHR38657">
    <property type="entry name" value="SLR1343 PROTEIN"/>
    <property type="match status" value="1"/>
</dbReference>
<organism evidence="1 2">
    <name type="scientific">Gilvimarinus xylanilyticus</name>
    <dbReference type="NCBI Taxonomy" id="2944139"/>
    <lineage>
        <taxon>Bacteria</taxon>
        <taxon>Pseudomonadati</taxon>
        <taxon>Pseudomonadota</taxon>
        <taxon>Gammaproteobacteria</taxon>
        <taxon>Cellvibrionales</taxon>
        <taxon>Cellvibrionaceae</taxon>
        <taxon>Gilvimarinus</taxon>
    </lineage>
</organism>
<dbReference type="Gene3D" id="3.40.50.620">
    <property type="entry name" value="HUPs"/>
    <property type="match status" value="1"/>
</dbReference>
<dbReference type="Proteomes" id="UP001139319">
    <property type="component" value="Unassembled WGS sequence"/>
</dbReference>
<dbReference type="SUPFAM" id="SSF48173">
    <property type="entry name" value="Cryptochrome/photolyase FAD-binding domain"/>
    <property type="match status" value="1"/>
</dbReference>
<sequence>MSQKKFSTLRLILGDQLNAQHSWFNDDKDDVLYVLAEIRQETDYVAHHIQKVCGFFAAMENFANALKKAYFHVLHLTLDDTQDDASLPDLLARLCSAYQCRRLQYQRPDEYRLATQLGDMETKSVDIECVESEHFLLPYDDLTQYFRPNQHLTMEHFYRQMRKRFNVLMNGDTPVGEQWNFDAKNRAKLKKKDLAEIPEPLLFETDISRINDRVARHKVPTIGKLDEHFIWPVTRAQAKQLLSYFCEHLLPNFGRFQDAMTANTPHRWSLYHSRLSFALNTKMLHPKQVIDTALSAYEQSNGVIDVAQIEGFVRQILGWREYVRGVYWVNMPDYKHYNTLNAKRALPGYFWNGKTRMRCLEHAIDQSLATAYAHHIQRLMVTGNFCLITGINPDEVDEWYLGIYIDALEWVELPNTRDMTQFSDNGIIATKPYAAGGNYINKMSDYCTGCHYNVKEKTTEQACPLNSLYWNFLNRHRKRLENNPRIGMVYRNWDKQSLETRDATLARAKWCLDNIEAL</sequence>
<dbReference type="EMBL" id="JAMFTH010000001">
    <property type="protein sequence ID" value="MCP8898453.1"/>
    <property type="molecule type" value="Genomic_DNA"/>
</dbReference>
<name>A0A9X2KT63_9GAMM</name>
<dbReference type="InterPro" id="IPR014729">
    <property type="entry name" value="Rossmann-like_a/b/a_fold"/>
</dbReference>
<accession>A0A9X2KT63</accession>
<gene>
    <name evidence="1" type="ORF">M6D89_03985</name>
</gene>
<protein>
    <submittedName>
        <fullName evidence="1">Cryptochrome/photolyase family protein</fullName>
    </submittedName>
</protein>
<dbReference type="Gene3D" id="1.10.579.10">
    <property type="entry name" value="DNA Cyclobutane Dipyrimidine Photolyase, subunit A, domain 3"/>
    <property type="match status" value="1"/>
</dbReference>
<evidence type="ECO:0000313" key="1">
    <source>
        <dbReference type="EMBL" id="MCP8898453.1"/>
    </source>
</evidence>
<dbReference type="Gene3D" id="1.10.10.1710">
    <property type="entry name" value="Deoxyribodipyrimidine photolyase-related"/>
    <property type="match status" value="1"/>
</dbReference>
<dbReference type="AlphaFoldDB" id="A0A9X2KT63"/>